<dbReference type="PANTHER" id="PTHR45138">
    <property type="entry name" value="REGULATORY COMPONENTS OF SENSORY TRANSDUCTION SYSTEM"/>
    <property type="match status" value="1"/>
</dbReference>
<dbReference type="RefSeq" id="WP_168981049.1">
    <property type="nucleotide sequence ID" value="NZ_JABAGD010000003.1"/>
</dbReference>
<accession>A0A7X9SKU4</accession>
<reference evidence="2 3" key="1">
    <citation type="submission" date="2020-04" db="EMBL/GenBank/DDBJ databases">
        <authorList>
            <person name="Hitch T.C.A."/>
            <person name="Wylensek D."/>
            <person name="Clavel T."/>
        </authorList>
    </citation>
    <scope>NUCLEOTIDE SEQUENCE [LARGE SCALE GENOMIC DNA]</scope>
    <source>
        <strain evidence="2 3">WB01_NA02</strain>
    </source>
</reference>
<dbReference type="EMBL" id="JABAGD010000003">
    <property type="protein sequence ID" value="NMF03705.1"/>
    <property type="molecule type" value="Genomic_DNA"/>
</dbReference>
<comment type="caution">
    <text evidence="2">The sequence shown here is derived from an EMBL/GenBank/DDBJ whole genome shotgun (WGS) entry which is preliminary data.</text>
</comment>
<evidence type="ECO:0000313" key="2">
    <source>
        <dbReference type="EMBL" id="NMF03705.1"/>
    </source>
</evidence>
<dbReference type="PROSITE" id="PS50887">
    <property type="entry name" value="GGDEF"/>
    <property type="match status" value="1"/>
</dbReference>
<gene>
    <name evidence="2" type="ORF">HF849_02900</name>
</gene>
<proteinExistence type="predicted"/>
<dbReference type="InterPro" id="IPR043128">
    <property type="entry name" value="Rev_trsase/Diguanyl_cyclase"/>
</dbReference>
<protein>
    <submittedName>
        <fullName evidence="2">GGDEF domain-containing protein</fullName>
    </submittedName>
</protein>
<name>A0A7X9SKU4_CLOBE</name>
<evidence type="ECO:0000259" key="1">
    <source>
        <dbReference type="PROSITE" id="PS50887"/>
    </source>
</evidence>
<dbReference type="GO" id="GO:0052621">
    <property type="term" value="F:diguanylate cyclase activity"/>
    <property type="evidence" value="ECO:0007669"/>
    <property type="project" value="TreeGrafter"/>
</dbReference>
<dbReference type="PANTHER" id="PTHR45138:SF23">
    <property type="entry name" value="SIGNALING PROTEIN"/>
    <property type="match status" value="1"/>
</dbReference>
<dbReference type="GO" id="GO:1902201">
    <property type="term" value="P:negative regulation of bacterial-type flagellum-dependent cell motility"/>
    <property type="evidence" value="ECO:0007669"/>
    <property type="project" value="TreeGrafter"/>
</dbReference>
<dbReference type="InterPro" id="IPR000160">
    <property type="entry name" value="GGDEF_dom"/>
</dbReference>
<dbReference type="SUPFAM" id="SSF55073">
    <property type="entry name" value="Nucleotide cyclase"/>
    <property type="match status" value="1"/>
</dbReference>
<organism evidence="2 3">
    <name type="scientific">Clostridium beijerinckii</name>
    <name type="common">Clostridium MP</name>
    <dbReference type="NCBI Taxonomy" id="1520"/>
    <lineage>
        <taxon>Bacteria</taxon>
        <taxon>Bacillati</taxon>
        <taxon>Bacillota</taxon>
        <taxon>Clostridia</taxon>
        <taxon>Eubacteriales</taxon>
        <taxon>Clostridiaceae</taxon>
        <taxon>Clostridium</taxon>
    </lineage>
</organism>
<feature type="domain" description="GGDEF" evidence="1">
    <location>
        <begin position="66"/>
        <end position="194"/>
    </location>
</feature>
<dbReference type="CDD" id="cd01949">
    <property type="entry name" value="GGDEF"/>
    <property type="match status" value="1"/>
</dbReference>
<dbReference type="InterPro" id="IPR029787">
    <property type="entry name" value="Nucleotide_cyclase"/>
</dbReference>
<dbReference type="GO" id="GO:0005886">
    <property type="term" value="C:plasma membrane"/>
    <property type="evidence" value="ECO:0007669"/>
    <property type="project" value="TreeGrafter"/>
</dbReference>
<dbReference type="SMART" id="SM00267">
    <property type="entry name" value="GGDEF"/>
    <property type="match status" value="1"/>
</dbReference>
<evidence type="ECO:0000313" key="3">
    <source>
        <dbReference type="Proteomes" id="UP000587880"/>
    </source>
</evidence>
<dbReference type="AlphaFoldDB" id="A0A7X9SKU4"/>
<sequence length="194" mass="22767">MKYENTDKETLIKILIQKDNILKKLYLEKEKLSYYANTDVMTGVLNRRAGLEVLSEEFYSSKSNGKNIVVCFVDVDRLKIVNDTFGHEEGDNLLINVTNILKESIRKTDFIIRMGGDEFLIVFPKTTMKEINNIWHKICKKVDGFNENNTIYNLSLSYGFYEYKQEIKKKMSINDLIKEADAEMYKNKLKKDEF</sequence>
<dbReference type="NCBIfam" id="TIGR00254">
    <property type="entry name" value="GGDEF"/>
    <property type="match status" value="1"/>
</dbReference>
<dbReference type="Proteomes" id="UP000587880">
    <property type="component" value="Unassembled WGS sequence"/>
</dbReference>
<dbReference type="GO" id="GO:0043709">
    <property type="term" value="P:cell adhesion involved in single-species biofilm formation"/>
    <property type="evidence" value="ECO:0007669"/>
    <property type="project" value="TreeGrafter"/>
</dbReference>
<dbReference type="Gene3D" id="3.30.70.270">
    <property type="match status" value="1"/>
</dbReference>
<dbReference type="Pfam" id="PF00990">
    <property type="entry name" value="GGDEF"/>
    <property type="match status" value="1"/>
</dbReference>
<dbReference type="InterPro" id="IPR050469">
    <property type="entry name" value="Diguanylate_Cyclase"/>
</dbReference>